<keyword evidence="2" id="KW-0547">Nucleotide-binding</keyword>
<dbReference type="Gene3D" id="3.30.200.20">
    <property type="entry name" value="Phosphorylase Kinase, domain 1"/>
    <property type="match status" value="1"/>
</dbReference>
<evidence type="ECO:0000259" key="5">
    <source>
        <dbReference type="PROSITE" id="PS50011"/>
    </source>
</evidence>
<dbReference type="InterPro" id="IPR008271">
    <property type="entry name" value="Ser/Thr_kinase_AS"/>
</dbReference>
<dbReference type="InterPro" id="IPR001245">
    <property type="entry name" value="Ser-Thr/Tyr_kinase_cat_dom"/>
</dbReference>
<organism evidence="6 7">
    <name type="scientific">Morella rubra</name>
    <name type="common">Chinese bayberry</name>
    <dbReference type="NCBI Taxonomy" id="262757"/>
    <lineage>
        <taxon>Eukaryota</taxon>
        <taxon>Viridiplantae</taxon>
        <taxon>Streptophyta</taxon>
        <taxon>Embryophyta</taxon>
        <taxon>Tracheophyta</taxon>
        <taxon>Spermatophyta</taxon>
        <taxon>Magnoliopsida</taxon>
        <taxon>eudicotyledons</taxon>
        <taxon>Gunneridae</taxon>
        <taxon>Pentapetalae</taxon>
        <taxon>rosids</taxon>
        <taxon>fabids</taxon>
        <taxon>Fagales</taxon>
        <taxon>Myricaceae</taxon>
        <taxon>Morella</taxon>
    </lineage>
</organism>
<proteinExistence type="predicted"/>
<dbReference type="PROSITE" id="PS50011">
    <property type="entry name" value="PROTEIN_KINASE_DOM"/>
    <property type="match status" value="1"/>
</dbReference>
<evidence type="ECO:0000256" key="4">
    <source>
        <dbReference type="SAM" id="Phobius"/>
    </source>
</evidence>
<name>A0A6A1VFC7_9ROSI</name>
<sequence>MIGRTDLVIIGVLGGLALGILIASLLFFGIRWYKKRAHLCVRANEHNVSSPTLPIRTNGLGTSTDFSASLTNSRAIQGSEKLQKIPHRSWWKHQNKDRFVSTSGILRYSYKVMVWVNHIRFLHTPFVERMKCTGYHPCVAACSSDLWVFQRKGPWFNFYAVERFLLLGCMKQVSVLGRLHHRNLVNLVGYCVDKGQYMLVYEFMSNGSLENLLHGQEEQILSWDERLQIALDISHGIEYLHEGAVPPVIHRDLKSANILLDQSMRAKVADFGLSKEEVFDGRNSGLKGTYGYIDPAYISTNKFTMKSDVYSFGIIIFELITAIHPQQNLMDYVDLAAMTPNGVDEILDKKLVGECSLEEVRGLASIGHKCLNQLPRKRPSIGEVSQAILKIRQRRLAKVDTMSFAGRDFSLVSRIENQQLELSRMTSQVEIVSE</sequence>
<accession>A0A6A1VFC7</accession>
<dbReference type="GO" id="GO:0005524">
    <property type="term" value="F:ATP binding"/>
    <property type="evidence" value="ECO:0007669"/>
    <property type="project" value="UniProtKB-KW"/>
</dbReference>
<keyword evidence="1" id="KW-0418">Kinase</keyword>
<evidence type="ECO:0000256" key="3">
    <source>
        <dbReference type="ARBA" id="ARBA00022840"/>
    </source>
</evidence>
<gene>
    <name evidence="6" type="ORF">CJ030_MR6G021399</name>
</gene>
<dbReference type="FunFam" id="1.10.510.10:FF:000496">
    <property type="entry name" value="Calcium/calmodulin-regulated receptor-like kinase 2"/>
    <property type="match status" value="1"/>
</dbReference>
<dbReference type="OrthoDB" id="4062651at2759"/>
<keyword evidence="4" id="KW-0472">Membrane</keyword>
<dbReference type="EMBL" id="RXIC02000024">
    <property type="protein sequence ID" value="KAB1211411.1"/>
    <property type="molecule type" value="Genomic_DNA"/>
</dbReference>
<dbReference type="Gene3D" id="1.10.510.10">
    <property type="entry name" value="Transferase(Phosphotransferase) domain 1"/>
    <property type="match status" value="1"/>
</dbReference>
<comment type="caution">
    <text evidence="6">The sequence shown here is derived from an EMBL/GenBank/DDBJ whole genome shotgun (WGS) entry which is preliminary data.</text>
</comment>
<dbReference type="InterPro" id="IPR011009">
    <property type="entry name" value="Kinase-like_dom_sf"/>
</dbReference>
<evidence type="ECO:0000313" key="6">
    <source>
        <dbReference type="EMBL" id="KAB1211411.1"/>
    </source>
</evidence>
<dbReference type="SUPFAM" id="SSF56112">
    <property type="entry name" value="Protein kinase-like (PK-like)"/>
    <property type="match status" value="1"/>
</dbReference>
<protein>
    <recommendedName>
        <fullName evidence="5">Protein kinase domain-containing protein</fullName>
    </recommendedName>
</protein>
<keyword evidence="3" id="KW-0067">ATP-binding</keyword>
<evidence type="ECO:0000256" key="2">
    <source>
        <dbReference type="ARBA" id="ARBA00022741"/>
    </source>
</evidence>
<keyword evidence="4" id="KW-1133">Transmembrane helix</keyword>
<dbReference type="Pfam" id="PF07714">
    <property type="entry name" value="PK_Tyr_Ser-Thr"/>
    <property type="match status" value="1"/>
</dbReference>
<evidence type="ECO:0000256" key="1">
    <source>
        <dbReference type="ARBA" id="ARBA00022527"/>
    </source>
</evidence>
<feature type="domain" description="Protein kinase" evidence="5">
    <location>
        <begin position="124"/>
        <end position="389"/>
    </location>
</feature>
<reference evidence="6 7" key="1">
    <citation type="journal article" date="2019" name="Plant Biotechnol. J.">
        <title>The red bayberry genome and genetic basis of sex determination.</title>
        <authorList>
            <person name="Jia H.M."/>
            <person name="Jia H.J."/>
            <person name="Cai Q.L."/>
            <person name="Wang Y."/>
            <person name="Zhao H.B."/>
            <person name="Yang W.F."/>
            <person name="Wang G.Y."/>
            <person name="Li Y.H."/>
            <person name="Zhan D.L."/>
            <person name="Shen Y.T."/>
            <person name="Niu Q.F."/>
            <person name="Chang L."/>
            <person name="Qiu J."/>
            <person name="Zhao L."/>
            <person name="Xie H.B."/>
            <person name="Fu W.Y."/>
            <person name="Jin J."/>
            <person name="Li X.W."/>
            <person name="Jiao Y."/>
            <person name="Zhou C.C."/>
            <person name="Tu T."/>
            <person name="Chai C.Y."/>
            <person name="Gao J.L."/>
            <person name="Fan L.J."/>
            <person name="van de Weg E."/>
            <person name="Wang J.Y."/>
            <person name="Gao Z.S."/>
        </authorList>
    </citation>
    <scope>NUCLEOTIDE SEQUENCE [LARGE SCALE GENOMIC DNA]</scope>
    <source>
        <tissue evidence="6">Leaves</tissue>
    </source>
</reference>
<keyword evidence="4" id="KW-0812">Transmembrane</keyword>
<dbReference type="InterPro" id="IPR000719">
    <property type="entry name" value="Prot_kinase_dom"/>
</dbReference>
<evidence type="ECO:0000313" key="7">
    <source>
        <dbReference type="Proteomes" id="UP000516437"/>
    </source>
</evidence>
<feature type="transmembrane region" description="Helical" evidence="4">
    <location>
        <begin position="7"/>
        <end position="33"/>
    </location>
</feature>
<dbReference type="Proteomes" id="UP000516437">
    <property type="component" value="Chromosome 6"/>
</dbReference>
<keyword evidence="1" id="KW-0808">Transferase</keyword>
<dbReference type="PANTHER" id="PTHR47989:SF43">
    <property type="entry name" value="CALCIUM_CALMODULIN-REGULATED RECEPTOR-LIKE KINASE 2"/>
    <property type="match status" value="1"/>
</dbReference>
<dbReference type="PROSITE" id="PS00108">
    <property type="entry name" value="PROTEIN_KINASE_ST"/>
    <property type="match status" value="1"/>
</dbReference>
<dbReference type="AlphaFoldDB" id="A0A6A1VFC7"/>
<dbReference type="GO" id="GO:0004674">
    <property type="term" value="F:protein serine/threonine kinase activity"/>
    <property type="evidence" value="ECO:0007669"/>
    <property type="project" value="UniProtKB-KW"/>
</dbReference>
<keyword evidence="1" id="KW-0723">Serine/threonine-protein kinase</keyword>
<dbReference type="PANTHER" id="PTHR47989">
    <property type="entry name" value="OS01G0750732 PROTEIN"/>
    <property type="match status" value="1"/>
</dbReference>
<dbReference type="SMART" id="SM00220">
    <property type="entry name" value="S_TKc"/>
    <property type="match status" value="1"/>
</dbReference>
<keyword evidence="7" id="KW-1185">Reference proteome</keyword>